<feature type="compositionally biased region" description="Low complexity" evidence="4">
    <location>
        <begin position="1116"/>
        <end position="1136"/>
    </location>
</feature>
<feature type="region of interest" description="Disordered" evidence="4">
    <location>
        <begin position="959"/>
        <end position="1017"/>
    </location>
</feature>
<feature type="compositionally biased region" description="Polar residues" evidence="4">
    <location>
        <begin position="1425"/>
        <end position="1442"/>
    </location>
</feature>
<feature type="region of interest" description="Disordered" evidence="4">
    <location>
        <begin position="1396"/>
        <end position="1488"/>
    </location>
</feature>
<reference evidence="6" key="3">
    <citation type="submission" date="2019-06" db="EMBL/GenBank/DDBJ databases">
        <authorList>
            <person name="Poynton C."/>
            <person name="Hasenbein S."/>
            <person name="Benoit J.B."/>
            <person name="Sepulveda M.S."/>
            <person name="Poelchau M.F."/>
            <person name="Murali S.C."/>
            <person name="Chen S."/>
            <person name="Glastad K.M."/>
            <person name="Werren J.H."/>
            <person name="Vineis J.H."/>
            <person name="Bowen J.L."/>
            <person name="Friedrich M."/>
            <person name="Jones J."/>
            <person name="Robertson H.M."/>
            <person name="Feyereisen R."/>
            <person name="Mechler-Hickson A."/>
            <person name="Mathers N."/>
            <person name="Lee C.E."/>
            <person name="Colbourne J.K."/>
            <person name="Biales A."/>
            <person name="Johnston J.S."/>
            <person name="Wellborn G.A."/>
            <person name="Rosendale A.J."/>
            <person name="Cridge A.G."/>
            <person name="Munoz-Torres M.C."/>
            <person name="Bain P.A."/>
            <person name="Manny A.R."/>
            <person name="Major K.M."/>
            <person name="Lambert F.N."/>
            <person name="Vulpe C.D."/>
            <person name="Tuck P."/>
            <person name="Blalock B.J."/>
            <person name="Lin Y.-Y."/>
            <person name="Smith M.E."/>
            <person name="Ochoa-Acuna H."/>
            <person name="Chen M.-J.M."/>
            <person name="Childers C.P."/>
            <person name="Qu J."/>
            <person name="Dugan S."/>
            <person name="Lee S.L."/>
            <person name="Chao H."/>
            <person name="Dinh H."/>
            <person name="Han Y."/>
            <person name="Doddapaneni H."/>
            <person name="Worley K.C."/>
            <person name="Muzny D.M."/>
            <person name="Gibbs R.A."/>
            <person name="Richards S."/>
        </authorList>
    </citation>
    <scope>NUCLEOTIDE SEQUENCE</scope>
    <source>
        <strain evidence="6">HAZT.00-mixed</strain>
        <tissue evidence="6">Whole organism</tissue>
    </source>
</reference>
<organism evidence="6">
    <name type="scientific">Hyalella azteca</name>
    <name type="common">Amphipod</name>
    <dbReference type="NCBI Taxonomy" id="294128"/>
    <lineage>
        <taxon>Eukaryota</taxon>
        <taxon>Metazoa</taxon>
        <taxon>Ecdysozoa</taxon>
        <taxon>Arthropoda</taxon>
        <taxon>Crustacea</taxon>
        <taxon>Multicrustacea</taxon>
        <taxon>Malacostraca</taxon>
        <taxon>Eumalacostraca</taxon>
        <taxon>Peracarida</taxon>
        <taxon>Amphipoda</taxon>
        <taxon>Senticaudata</taxon>
        <taxon>Talitrida</taxon>
        <taxon>Talitroidea</taxon>
        <taxon>Hyalellidae</taxon>
        <taxon>Hyalella</taxon>
    </lineage>
</organism>
<feature type="compositionally biased region" description="Low complexity" evidence="4">
    <location>
        <begin position="959"/>
        <end position="981"/>
    </location>
</feature>
<feature type="domain" description="VWFC" evidence="5">
    <location>
        <begin position="631"/>
        <end position="694"/>
    </location>
</feature>
<reference evidence="6" key="2">
    <citation type="journal article" date="2018" name="Environ. Sci. Technol.">
        <title>The Toxicogenome of Hyalella azteca: A Model for Sediment Ecotoxicology and Evolutionary Toxicology.</title>
        <authorList>
            <person name="Poynton H.C."/>
            <person name="Hasenbein S."/>
            <person name="Benoit J.B."/>
            <person name="Sepulveda M.S."/>
            <person name="Poelchau M.F."/>
            <person name="Hughes D.S.T."/>
            <person name="Murali S.C."/>
            <person name="Chen S."/>
            <person name="Glastad K.M."/>
            <person name="Goodisman M.A.D."/>
            <person name="Werren J.H."/>
            <person name="Vineis J.H."/>
            <person name="Bowen J.L."/>
            <person name="Friedrich M."/>
            <person name="Jones J."/>
            <person name="Robertson H.M."/>
            <person name="Feyereisen R."/>
            <person name="Mechler-Hickson A."/>
            <person name="Mathers N."/>
            <person name="Lee C.E."/>
            <person name="Colbourne J.K."/>
            <person name="Biales A."/>
            <person name="Johnston J.S."/>
            <person name="Wellborn G.A."/>
            <person name="Rosendale A.J."/>
            <person name="Cridge A.G."/>
            <person name="Munoz-Torres M.C."/>
            <person name="Bain P.A."/>
            <person name="Manny A.R."/>
            <person name="Major K.M."/>
            <person name="Lambert F.N."/>
            <person name="Vulpe C.D."/>
            <person name="Tuck P."/>
            <person name="Blalock B.J."/>
            <person name="Lin Y.Y."/>
            <person name="Smith M.E."/>
            <person name="Ochoa-Acuna H."/>
            <person name="Chen M.M."/>
            <person name="Childers C.P."/>
            <person name="Qu J."/>
            <person name="Dugan S."/>
            <person name="Lee S.L."/>
            <person name="Chao H."/>
            <person name="Dinh H."/>
            <person name="Han Y."/>
            <person name="Doddapaneni H."/>
            <person name="Worley K.C."/>
            <person name="Muzny D.M."/>
            <person name="Gibbs R.A."/>
            <person name="Richards S."/>
        </authorList>
    </citation>
    <scope>NUCLEOTIDE SEQUENCE</scope>
    <source>
        <strain evidence="6">HAZT.00-mixed</strain>
        <tissue evidence="6">Whole organism</tissue>
    </source>
</reference>
<comment type="caution">
    <text evidence="6">The sequence shown here is derived from an EMBL/GenBank/DDBJ whole genome shotgun (WGS) entry which is preliminary data.</text>
</comment>
<dbReference type="InterPro" id="IPR052424">
    <property type="entry name" value="Kielin_Chordin-BMP_Reg"/>
</dbReference>
<name>A0A6A0GZE3_HYAAZ</name>
<reference evidence="6" key="1">
    <citation type="submission" date="2014-08" db="EMBL/GenBank/DDBJ databases">
        <authorList>
            <person name="Murali S."/>
            <person name="Richards S."/>
            <person name="Bandaranaike D."/>
            <person name="Bellair M."/>
            <person name="Blankenburg K."/>
            <person name="Chao H."/>
            <person name="Dinh H."/>
            <person name="Doddapaneni H."/>
            <person name="Dugan-Rocha S."/>
            <person name="Elkadiri S."/>
            <person name="Gnanaolivu R."/>
            <person name="Hughes D."/>
            <person name="Lee S."/>
            <person name="Li M."/>
            <person name="Ming W."/>
            <person name="Munidasa M."/>
            <person name="Muniz J."/>
            <person name="Nguyen L."/>
            <person name="Osuji N."/>
            <person name="Pu L.-L."/>
            <person name="Puazo M."/>
            <person name="Skinner E."/>
            <person name="Qu C."/>
            <person name="Quiroz J."/>
            <person name="Raj R."/>
            <person name="Weissenberger G."/>
            <person name="Xin Y."/>
            <person name="Zou X."/>
            <person name="Han Y."/>
            <person name="Worley K."/>
            <person name="Muzny D."/>
            <person name="Gibbs R."/>
        </authorList>
    </citation>
    <scope>NUCLEOTIDE SEQUENCE</scope>
    <source>
        <strain evidence="6">HAZT.00-mixed</strain>
        <tissue evidence="6">Whole organism</tissue>
    </source>
</reference>
<evidence type="ECO:0000259" key="5">
    <source>
        <dbReference type="PROSITE" id="PS50184"/>
    </source>
</evidence>
<sequence>MPVANACQESCKCHNGTAQCKLRACPPSPPSFLRCVPHEKPDQCCPSYECRESSPTFGIETDSTPDLTFSAVDETVDGVTTTTPDITVTSEETSVTTEDFSEAVTVGDGTEQTEADGEISTTSQSTVVPEIIETETLLPDEQVVGSTMEPVTESEESAATQALEEGSCVKNNTVYLNGSEVPALAACEESCLCSEGAILCEMQACPPAPPAFLRCSPIQQPEQCCPSYDCPEVKPDPSTTPSCVVNGTGYVDGEYVPGPSYCTDCYCIAGEYICATLDCEAPGENCLPVEIPEGSCCPTRYTCALPASNASAQGCNVNGTTFSDGQYIPSGTICKDCYCIDNEVVCATIDCPIPGPNCYALRQSEYGCCPEKYRCDSAEIVTEATATSPPLDSMDANTRATGLTEEIDDVPTTFSPSVGCIVRGILYLDGDAVPDKNPCNLCHCSGSRVVCSPRQNCSQEIKPDADSSIIEHDDGTPTLLVPSTELEVKFTHQPADETEDVVATRQQTETTDVDIVEGSITTVRPSVAVDATTEITVETESPYVPVTESVTGDSIETSTVFEEDAVTSAPDDETNTTVSSLPDTEPTVATESSGGYDETTSEVTEPTDAVTDFTSEDTTDIPVTTSATDAPACYYNGIEYTNGSSVPPNKCQDNCICINGEVSCQQAACPPAPPAFLRCVVSERDACCPSYQCPNETETTTVGPTCIKEGQSYSEGDHVPSPDVCSDCFCVDGRIVCATLECEAPGPRCTPAPVPEGVCCPESYDCSELISRLHYLNKIESGTTLPPSATDATETAEPLDSTTASPPSSDAVNVCVVGGVQFGDGEDVPVENSCQESCSCSSGDLLCVLRKCPDKPPSFLRCAAVRNSTDQCCPTYECREYAFAPATNIDASSCKRDGITYADGDYVNSTNVCTDCYCVQGEIVCATLECEAPSARCIPMPATIEECCPASYLCPGEGSSETSTESATTISPEETSTVAETSESEHSSTESSVGSISEVTEAISESVTSTPEEGTDQVITETEVSASISPSTESSVGYTNEVTDVPSELITVTPEEVTDEAVTDVSPSTLASDIGEGDTTPATAEESTSEKPVEGEISSGPISDDPSHTFPEIKSTEFTDTTTASSSEEAQTTQSSVDIDSTASTDSPIKESETTPSSVDIDSTASTDSPIKETKPTQSSVAIDSTTSASTDDIEAPQTTEPSHVAGTEATTVKSTSIAGEVDETMSEFETSTSISTDESTEIATTASPHTDNFEELTCLVNETVYQDGASLPALGPSPSPGTDSVGEASCVKDGQEFLDGEHVPSPTICTDCYCVDGVIVCAEIDCGVPGPNCSPVYQAEEACCPSTYECQESTPAYPQLAITTDDASDKKDVTYAEPELTDVEIDEPAAITETELPGNDTRTRPETTKLPTSTDEYGKGVTDLPSTTDYSTSRPQMTAVTEGTDDVTDADKEKPYHKPEFSVPDDVQGDVTTAGEESHGEFTESPL</sequence>
<evidence type="ECO:0000313" key="6">
    <source>
        <dbReference type="EMBL" id="KAA0193069.1"/>
    </source>
</evidence>
<dbReference type="Proteomes" id="UP000711488">
    <property type="component" value="Unassembled WGS sequence"/>
</dbReference>
<feature type="compositionally biased region" description="Polar residues" evidence="4">
    <location>
        <begin position="1209"/>
        <end position="1218"/>
    </location>
</feature>
<dbReference type="PANTHER" id="PTHR46698">
    <property type="entry name" value="CROSSVEINLESS 2"/>
    <property type="match status" value="1"/>
</dbReference>
<dbReference type="SUPFAM" id="SSF57603">
    <property type="entry name" value="FnI-like domain"/>
    <property type="match status" value="9"/>
</dbReference>
<feature type="compositionally biased region" description="Low complexity" evidence="4">
    <location>
        <begin position="989"/>
        <end position="1001"/>
    </location>
</feature>
<dbReference type="InterPro" id="IPR001007">
    <property type="entry name" value="VWF_dom"/>
</dbReference>
<comment type="subcellular location">
    <subcellularLocation>
        <location evidence="1">Secreted</location>
    </subcellularLocation>
</comment>
<feature type="domain" description="VWFC" evidence="5">
    <location>
        <begin position="813"/>
        <end position="879"/>
    </location>
</feature>
<feature type="compositionally biased region" description="Polar residues" evidence="4">
    <location>
        <begin position="784"/>
        <end position="793"/>
    </location>
</feature>
<feature type="region of interest" description="Disordered" evidence="4">
    <location>
        <begin position="565"/>
        <end position="623"/>
    </location>
</feature>
<dbReference type="PROSITE" id="PS50184">
    <property type="entry name" value="VWFC_2"/>
    <property type="match status" value="8"/>
</dbReference>
<evidence type="ECO:0000256" key="4">
    <source>
        <dbReference type="SAM" id="MobiDB-lite"/>
    </source>
</evidence>
<dbReference type="PANTHER" id="PTHR46698:SF3">
    <property type="entry name" value="TENECTIN ISOFORM 1-RELATED"/>
    <property type="match status" value="1"/>
</dbReference>
<evidence type="ECO:0000256" key="3">
    <source>
        <dbReference type="ARBA" id="ARBA00022729"/>
    </source>
</evidence>
<feature type="compositionally biased region" description="Basic and acidic residues" evidence="4">
    <location>
        <begin position="1477"/>
        <end position="1488"/>
    </location>
</feature>
<feature type="domain" description="VWFC" evidence="5">
    <location>
        <begin position="1289"/>
        <end position="1352"/>
    </location>
</feature>
<dbReference type="EMBL" id="JQDR03011229">
    <property type="protein sequence ID" value="KAA0193069.1"/>
    <property type="molecule type" value="Genomic_DNA"/>
</dbReference>
<gene>
    <name evidence="6" type="ORF">HAZT_HAZT008547</name>
</gene>
<feature type="domain" description="VWFC" evidence="5">
    <location>
        <begin position="241"/>
        <end position="304"/>
    </location>
</feature>
<feature type="compositionally biased region" description="Polar residues" evidence="4">
    <location>
        <begin position="1137"/>
        <end position="1147"/>
    </location>
</feature>
<dbReference type="SMART" id="SM00214">
    <property type="entry name" value="VWC"/>
    <property type="match status" value="8"/>
</dbReference>
<feature type="compositionally biased region" description="Acidic residues" evidence="4">
    <location>
        <begin position="565"/>
        <end position="574"/>
    </location>
</feature>
<feature type="region of interest" description="Disordered" evidence="4">
    <location>
        <begin position="1023"/>
        <end position="1042"/>
    </location>
</feature>
<feature type="domain" description="VWFC" evidence="5">
    <location>
        <begin position="704"/>
        <end position="767"/>
    </location>
</feature>
<keyword evidence="2" id="KW-0964">Secreted</keyword>
<feature type="compositionally biased region" description="Polar residues" evidence="4">
    <location>
        <begin position="1003"/>
        <end position="1017"/>
    </location>
</feature>
<dbReference type="GO" id="GO:0005576">
    <property type="term" value="C:extracellular region"/>
    <property type="evidence" value="ECO:0007669"/>
    <property type="project" value="UniProtKB-SubCell"/>
</dbReference>
<protein>
    <recommendedName>
        <fullName evidence="5">VWFC domain-containing protein</fullName>
    </recommendedName>
</protein>
<evidence type="ECO:0000256" key="2">
    <source>
        <dbReference type="ARBA" id="ARBA00022525"/>
    </source>
</evidence>
<feature type="domain" description="VWFC" evidence="5">
    <location>
        <begin position="892"/>
        <end position="955"/>
    </location>
</feature>
<keyword evidence="3" id="KW-0732">Signal</keyword>
<evidence type="ECO:0000256" key="1">
    <source>
        <dbReference type="ARBA" id="ARBA00004613"/>
    </source>
</evidence>
<feature type="compositionally biased region" description="Basic and acidic residues" evidence="4">
    <location>
        <begin position="1450"/>
        <end position="1461"/>
    </location>
</feature>
<feature type="domain" description="VWFC" evidence="5">
    <location>
        <begin position="166"/>
        <end position="231"/>
    </location>
</feature>
<feature type="compositionally biased region" description="Polar residues" evidence="4">
    <location>
        <begin position="1154"/>
        <end position="1169"/>
    </location>
</feature>
<feature type="domain" description="VWFC" evidence="5">
    <location>
        <begin position="313"/>
        <end position="376"/>
    </location>
</feature>
<feature type="compositionally biased region" description="Low complexity" evidence="4">
    <location>
        <begin position="1228"/>
        <end position="1247"/>
    </location>
</feature>
<feature type="compositionally biased region" description="Polar residues" evidence="4">
    <location>
        <begin position="575"/>
        <end position="593"/>
    </location>
</feature>
<dbReference type="Gene3D" id="2.10.70.10">
    <property type="entry name" value="Complement Module, domain 1"/>
    <property type="match status" value="3"/>
</dbReference>
<accession>A0A6A0GZE3</accession>
<feature type="compositionally biased region" description="Polar residues" evidence="4">
    <location>
        <begin position="1176"/>
        <end position="1202"/>
    </location>
</feature>
<feature type="region of interest" description="Disordered" evidence="4">
    <location>
        <begin position="784"/>
        <end position="808"/>
    </location>
</feature>
<feature type="non-terminal residue" evidence="6">
    <location>
        <position position="1488"/>
    </location>
</feature>
<feature type="region of interest" description="Disordered" evidence="4">
    <location>
        <begin position="1054"/>
        <end position="1247"/>
    </location>
</feature>
<proteinExistence type="predicted"/>